<accession>A0A433JSU1</accession>
<evidence type="ECO:0000313" key="7">
    <source>
        <dbReference type="Proteomes" id="UP000274909"/>
    </source>
</evidence>
<name>A0A433JSU1_9MICO</name>
<dbReference type="PANTHER" id="PTHR30055:SF238">
    <property type="entry name" value="MYCOFACTOCIN BIOSYNTHESIS TRANSCRIPTIONAL REGULATOR MFTR-RELATED"/>
    <property type="match status" value="1"/>
</dbReference>
<protein>
    <submittedName>
        <fullName evidence="6">TetR family transcriptional regulator</fullName>
    </submittedName>
</protein>
<feature type="domain" description="HTH tetR-type" evidence="5">
    <location>
        <begin position="13"/>
        <end position="73"/>
    </location>
</feature>
<dbReference type="GO" id="GO:0000976">
    <property type="term" value="F:transcription cis-regulatory region binding"/>
    <property type="evidence" value="ECO:0007669"/>
    <property type="project" value="TreeGrafter"/>
</dbReference>
<keyword evidence="3" id="KW-0804">Transcription</keyword>
<comment type="caution">
    <text evidence="6">The sequence shown here is derived from an EMBL/GenBank/DDBJ whole genome shotgun (WGS) entry which is preliminary data.</text>
</comment>
<keyword evidence="2 4" id="KW-0238">DNA-binding</keyword>
<keyword evidence="7" id="KW-1185">Reference proteome</keyword>
<feature type="DNA-binding region" description="H-T-H motif" evidence="4">
    <location>
        <begin position="36"/>
        <end position="55"/>
    </location>
</feature>
<evidence type="ECO:0000259" key="5">
    <source>
        <dbReference type="PROSITE" id="PS50977"/>
    </source>
</evidence>
<dbReference type="SUPFAM" id="SSF46689">
    <property type="entry name" value="Homeodomain-like"/>
    <property type="match status" value="1"/>
</dbReference>
<dbReference type="PANTHER" id="PTHR30055">
    <property type="entry name" value="HTH-TYPE TRANSCRIPTIONAL REGULATOR RUTR"/>
    <property type="match status" value="1"/>
</dbReference>
<dbReference type="InterPro" id="IPR041347">
    <property type="entry name" value="MftR_C"/>
</dbReference>
<dbReference type="EMBL" id="RZGZ01000002">
    <property type="protein sequence ID" value="RUR00984.1"/>
    <property type="molecule type" value="Genomic_DNA"/>
</dbReference>
<evidence type="ECO:0000256" key="1">
    <source>
        <dbReference type="ARBA" id="ARBA00023015"/>
    </source>
</evidence>
<dbReference type="PRINTS" id="PR00455">
    <property type="entry name" value="HTHTETR"/>
</dbReference>
<dbReference type="InterPro" id="IPR001647">
    <property type="entry name" value="HTH_TetR"/>
</dbReference>
<evidence type="ECO:0000313" key="6">
    <source>
        <dbReference type="EMBL" id="RUR00984.1"/>
    </source>
</evidence>
<evidence type="ECO:0000256" key="4">
    <source>
        <dbReference type="PROSITE-ProRule" id="PRU00335"/>
    </source>
</evidence>
<dbReference type="OrthoDB" id="956698at2"/>
<dbReference type="Pfam" id="PF17754">
    <property type="entry name" value="TetR_C_14"/>
    <property type="match status" value="1"/>
</dbReference>
<organism evidence="6 7">
    <name type="scientific">Labedella endophytica</name>
    <dbReference type="NCBI Taxonomy" id="1523160"/>
    <lineage>
        <taxon>Bacteria</taxon>
        <taxon>Bacillati</taxon>
        <taxon>Actinomycetota</taxon>
        <taxon>Actinomycetes</taxon>
        <taxon>Micrococcales</taxon>
        <taxon>Microbacteriaceae</taxon>
        <taxon>Labedella</taxon>
    </lineage>
</organism>
<dbReference type="PROSITE" id="PS50977">
    <property type="entry name" value="HTH_TETR_2"/>
    <property type="match status" value="1"/>
</dbReference>
<dbReference type="PROSITE" id="PS01081">
    <property type="entry name" value="HTH_TETR_1"/>
    <property type="match status" value="1"/>
</dbReference>
<dbReference type="RefSeq" id="WP_127048000.1">
    <property type="nucleotide sequence ID" value="NZ_RZGZ01000002.1"/>
</dbReference>
<dbReference type="InterPro" id="IPR050109">
    <property type="entry name" value="HTH-type_TetR-like_transc_reg"/>
</dbReference>
<reference evidence="6 7" key="1">
    <citation type="submission" date="2018-12" db="EMBL/GenBank/DDBJ databases">
        <authorList>
            <person name="Li F."/>
        </authorList>
    </citation>
    <scope>NUCLEOTIDE SEQUENCE [LARGE SCALE GENOMIC DNA]</scope>
    <source>
        <strain evidence="6 7">EGI 6500705</strain>
    </source>
</reference>
<proteinExistence type="predicted"/>
<dbReference type="Gene3D" id="1.10.357.10">
    <property type="entry name" value="Tetracycline Repressor, domain 2"/>
    <property type="match status" value="1"/>
</dbReference>
<dbReference type="Proteomes" id="UP000274909">
    <property type="component" value="Unassembled WGS sequence"/>
</dbReference>
<evidence type="ECO:0000256" key="3">
    <source>
        <dbReference type="ARBA" id="ARBA00023163"/>
    </source>
</evidence>
<gene>
    <name evidence="6" type="ORF">ELQ94_05465</name>
</gene>
<dbReference type="InterPro" id="IPR023772">
    <property type="entry name" value="DNA-bd_HTH_TetR-type_CS"/>
</dbReference>
<dbReference type="InterPro" id="IPR009057">
    <property type="entry name" value="Homeodomain-like_sf"/>
</dbReference>
<dbReference type="Gene3D" id="1.10.10.60">
    <property type="entry name" value="Homeodomain-like"/>
    <property type="match status" value="1"/>
</dbReference>
<dbReference type="AlphaFoldDB" id="A0A433JSU1"/>
<dbReference type="Pfam" id="PF00440">
    <property type="entry name" value="TetR_N"/>
    <property type="match status" value="1"/>
</dbReference>
<dbReference type="GO" id="GO:0003700">
    <property type="term" value="F:DNA-binding transcription factor activity"/>
    <property type="evidence" value="ECO:0007669"/>
    <property type="project" value="TreeGrafter"/>
</dbReference>
<keyword evidence="1" id="KW-0805">Transcription regulation</keyword>
<sequence>MGVETSLWQRSRQAAYDEITSIAMGLFLDQGFEQTTIDQIASTAGISRRSFFRYFGTKEDIVLGDLASQGELVRAALEEVPSTVGPWEALREALHAVDALAIDPDVTMKIATMMYGTPSLRSRSIEKHLHWQTLLMPDIRRRLGIAEDDLADPAPGAIVASAIACLDAAGEVWVRGGGRDDLATLYDRAVSAVRGRS</sequence>
<evidence type="ECO:0000256" key="2">
    <source>
        <dbReference type="ARBA" id="ARBA00023125"/>
    </source>
</evidence>